<gene>
    <name evidence="1" type="ORF">RHMOL_Rhmol06G0131800</name>
</gene>
<dbReference type="Proteomes" id="UP001062846">
    <property type="component" value="Chromosome 6"/>
</dbReference>
<organism evidence="1 2">
    <name type="scientific">Rhododendron molle</name>
    <name type="common">Chinese azalea</name>
    <name type="synonym">Azalea mollis</name>
    <dbReference type="NCBI Taxonomy" id="49168"/>
    <lineage>
        <taxon>Eukaryota</taxon>
        <taxon>Viridiplantae</taxon>
        <taxon>Streptophyta</taxon>
        <taxon>Embryophyta</taxon>
        <taxon>Tracheophyta</taxon>
        <taxon>Spermatophyta</taxon>
        <taxon>Magnoliopsida</taxon>
        <taxon>eudicotyledons</taxon>
        <taxon>Gunneridae</taxon>
        <taxon>Pentapetalae</taxon>
        <taxon>asterids</taxon>
        <taxon>Ericales</taxon>
        <taxon>Ericaceae</taxon>
        <taxon>Ericoideae</taxon>
        <taxon>Rhodoreae</taxon>
        <taxon>Rhododendron</taxon>
    </lineage>
</organism>
<accession>A0ACC0NDD4</accession>
<proteinExistence type="predicted"/>
<evidence type="ECO:0000313" key="2">
    <source>
        <dbReference type="Proteomes" id="UP001062846"/>
    </source>
</evidence>
<sequence>MPSPLTVHTSRPFSILERSALVEAIVSPPIPKAPSKHSFANKFAALDGVAMWDNEGAVAPEMTSMNVVLPDDLFNAPCTGGDGLVAEIAEVF</sequence>
<name>A0ACC0NDD4_RHOML</name>
<dbReference type="EMBL" id="CM046393">
    <property type="protein sequence ID" value="KAI8550742.1"/>
    <property type="molecule type" value="Genomic_DNA"/>
</dbReference>
<keyword evidence="2" id="KW-1185">Reference proteome</keyword>
<protein>
    <submittedName>
        <fullName evidence="1">Uncharacterized protein</fullName>
    </submittedName>
</protein>
<reference evidence="1" key="1">
    <citation type="submission" date="2022-02" db="EMBL/GenBank/DDBJ databases">
        <title>Plant Genome Project.</title>
        <authorList>
            <person name="Zhang R.-G."/>
        </authorList>
    </citation>
    <scope>NUCLEOTIDE SEQUENCE</scope>
    <source>
        <strain evidence="1">AT1</strain>
    </source>
</reference>
<comment type="caution">
    <text evidence="1">The sequence shown here is derived from an EMBL/GenBank/DDBJ whole genome shotgun (WGS) entry which is preliminary data.</text>
</comment>
<evidence type="ECO:0000313" key="1">
    <source>
        <dbReference type="EMBL" id="KAI8550742.1"/>
    </source>
</evidence>